<keyword evidence="4" id="KW-1185">Reference proteome</keyword>
<proteinExistence type="predicted"/>
<comment type="caution">
    <text evidence="3">The sequence shown here is derived from an EMBL/GenBank/DDBJ whole genome shotgun (WGS) entry which is preliminary data.</text>
</comment>
<organism evidence="3 4">
    <name type="scientific">Nocardioides vastitatis</name>
    <dbReference type="NCBI Taxonomy" id="2568655"/>
    <lineage>
        <taxon>Bacteria</taxon>
        <taxon>Bacillati</taxon>
        <taxon>Actinomycetota</taxon>
        <taxon>Actinomycetes</taxon>
        <taxon>Propionibacteriales</taxon>
        <taxon>Nocardioidaceae</taxon>
        <taxon>Nocardioides</taxon>
    </lineage>
</organism>
<protein>
    <submittedName>
        <fullName evidence="3">Uncharacterized protein</fullName>
    </submittedName>
</protein>
<feature type="transmembrane region" description="Helical" evidence="2">
    <location>
        <begin position="43"/>
        <end position="63"/>
    </location>
</feature>
<accession>A0ABW0ZJB6</accession>
<keyword evidence="2" id="KW-0472">Membrane</keyword>
<evidence type="ECO:0000256" key="1">
    <source>
        <dbReference type="SAM" id="MobiDB-lite"/>
    </source>
</evidence>
<dbReference type="Proteomes" id="UP001596072">
    <property type="component" value="Unassembled WGS sequence"/>
</dbReference>
<evidence type="ECO:0000256" key="2">
    <source>
        <dbReference type="SAM" id="Phobius"/>
    </source>
</evidence>
<dbReference type="RefSeq" id="WP_378527680.1">
    <property type="nucleotide sequence ID" value="NZ_JBHSNS010000012.1"/>
</dbReference>
<feature type="region of interest" description="Disordered" evidence="1">
    <location>
        <begin position="106"/>
        <end position="128"/>
    </location>
</feature>
<keyword evidence="2" id="KW-1133">Transmembrane helix</keyword>
<reference evidence="4" key="1">
    <citation type="journal article" date="2019" name="Int. J. Syst. Evol. Microbiol.">
        <title>The Global Catalogue of Microorganisms (GCM) 10K type strain sequencing project: providing services to taxonomists for standard genome sequencing and annotation.</title>
        <authorList>
            <consortium name="The Broad Institute Genomics Platform"/>
            <consortium name="The Broad Institute Genome Sequencing Center for Infectious Disease"/>
            <person name="Wu L."/>
            <person name="Ma J."/>
        </authorList>
    </citation>
    <scope>NUCLEOTIDE SEQUENCE [LARGE SCALE GENOMIC DNA]</scope>
    <source>
        <strain evidence="4">YIM 94188</strain>
    </source>
</reference>
<sequence>MTTTRASSRPLDGFEQALLTELRHHVAVRSAAPAPARPPRRRIAALATVAVAAGSVAVGALVLRPDPAFAVQTEADGDVVVTIASLEDADGLERALAEHGVEAEVSYDPNGPRIEKVPADPPRGQDESESYWESSLQFGESNSCDAIEVHISDDGITFRLPASAVEADTPLRIQTAGSATRSAAIGVAWVAPVC</sequence>
<feature type="compositionally biased region" description="Basic and acidic residues" evidence="1">
    <location>
        <begin position="113"/>
        <end position="126"/>
    </location>
</feature>
<gene>
    <name evidence="3" type="ORF">ACFPQB_19485</name>
</gene>
<dbReference type="EMBL" id="JBHSNS010000012">
    <property type="protein sequence ID" value="MFC5731106.1"/>
    <property type="molecule type" value="Genomic_DNA"/>
</dbReference>
<evidence type="ECO:0000313" key="3">
    <source>
        <dbReference type="EMBL" id="MFC5731106.1"/>
    </source>
</evidence>
<evidence type="ECO:0000313" key="4">
    <source>
        <dbReference type="Proteomes" id="UP001596072"/>
    </source>
</evidence>
<keyword evidence="2" id="KW-0812">Transmembrane</keyword>
<name>A0ABW0ZJB6_9ACTN</name>